<dbReference type="OrthoDB" id="7575400at2"/>
<reference evidence="3 4" key="1">
    <citation type="submission" date="2016-01" db="EMBL/GenBank/DDBJ databases">
        <authorList>
            <person name="McClelland M."/>
            <person name="Jain A."/>
            <person name="Saraogi P."/>
            <person name="Mendelson R."/>
            <person name="Westerman R."/>
            <person name="SanMiguel P."/>
            <person name="Csonka L."/>
        </authorList>
    </citation>
    <scope>NUCLEOTIDE SEQUENCE [LARGE SCALE GENOMIC DNA]</scope>
    <source>
        <strain evidence="3 4">R-53146</strain>
    </source>
</reference>
<protein>
    <submittedName>
        <fullName evidence="3">Ribonuclease inhibitor</fullName>
    </submittedName>
</protein>
<dbReference type="RefSeq" id="WP_055425506.1">
    <property type="nucleotide sequence ID" value="NZ_FCOR01000006.1"/>
</dbReference>
<dbReference type="EMBL" id="FCOR01000006">
    <property type="protein sequence ID" value="CVK16301.1"/>
    <property type="molecule type" value="Genomic_DNA"/>
</dbReference>
<keyword evidence="4" id="KW-1185">Reference proteome</keyword>
<dbReference type="Proteomes" id="UP000182761">
    <property type="component" value="Unassembled WGS sequence"/>
</dbReference>
<proteinExistence type="inferred from homology"/>
<organism evidence="3 4">
    <name type="scientific">Apibacter mensalis</name>
    <dbReference type="NCBI Taxonomy" id="1586267"/>
    <lineage>
        <taxon>Bacteria</taxon>
        <taxon>Pseudomonadati</taxon>
        <taxon>Bacteroidota</taxon>
        <taxon>Flavobacteriia</taxon>
        <taxon>Flavobacteriales</taxon>
        <taxon>Weeksellaceae</taxon>
        <taxon>Apibacter</taxon>
    </lineage>
</organism>
<dbReference type="Gene3D" id="3.30.370.10">
    <property type="entry name" value="Barstar-like"/>
    <property type="match status" value="1"/>
</dbReference>
<dbReference type="Pfam" id="PF01337">
    <property type="entry name" value="Barstar"/>
    <property type="match status" value="1"/>
</dbReference>
<dbReference type="InterPro" id="IPR000468">
    <property type="entry name" value="Barstar"/>
</dbReference>
<evidence type="ECO:0000259" key="2">
    <source>
        <dbReference type="Pfam" id="PF01337"/>
    </source>
</evidence>
<evidence type="ECO:0000256" key="1">
    <source>
        <dbReference type="ARBA" id="ARBA00006845"/>
    </source>
</evidence>
<evidence type="ECO:0000313" key="3">
    <source>
        <dbReference type="EMBL" id="CVK16301.1"/>
    </source>
</evidence>
<sequence length="91" mass="10623">MKTVSFDFNSISSLTKFYQVFQKKFGLHPDMVNNLDGLWDTLTGIIELPVKINFQNLNLDKLEKFNNLITLFEEAEKETDSELMFSYFLSS</sequence>
<dbReference type="InterPro" id="IPR035905">
    <property type="entry name" value="Barstar-like_sf"/>
</dbReference>
<gene>
    <name evidence="3" type="ORF">Ga0061079_10666</name>
</gene>
<evidence type="ECO:0000313" key="4">
    <source>
        <dbReference type="Proteomes" id="UP000182761"/>
    </source>
</evidence>
<feature type="domain" description="Barstar (barnase inhibitor)" evidence="2">
    <location>
        <begin position="1"/>
        <end position="88"/>
    </location>
</feature>
<dbReference type="STRING" id="1586267.GCA_001418685_01151"/>
<dbReference type="AlphaFoldDB" id="A0A0X3APL1"/>
<name>A0A0X3APL1_9FLAO</name>
<comment type="similarity">
    <text evidence="1">Belongs to the barstar family.</text>
</comment>
<dbReference type="SUPFAM" id="SSF52038">
    <property type="entry name" value="Barstar-related"/>
    <property type="match status" value="1"/>
</dbReference>
<accession>A0A0X3APL1</accession>